<dbReference type="AlphaFoldDB" id="A0A4P9TFS5"/>
<sequence length="145" mass="15775">MTRKRADDLLVDIVGWLENDSTIQNRLGTDGEVVTYGQAEELPALAIAVTVIPGASDRDNLREDKTMIVEVEISASNSWVESNTTLELEQLAGDVDDALTQHRDGWTANGQSGGTGSISPDTNRPRYSGVRRYDFGRNDPGSAHD</sequence>
<gene>
    <name evidence="2" type="ORF">FGF80_10095</name>
</gene>
<evidence type="ECO:0000313" key="3">
    <source>
        <dbReference type="Proteomes" id="UP000307562"/>
    </source>
</evidence>
<reference evidence="3" key="1">
    <citation type="submission" date="2019-05" db="EMBL/GenBank/DDBJ databases">
        <title>Complete Genome Sequence and Methylation Pattern of the Halophilic Archaeon Natrinema pallidum BOL6-1.</title>
        <authorList>
            <person name="DasSarma P."/>
            <person name="DasSarma B.P."/>
            <person name="DasSarma S.L."/>
            <person name="Martinez F.L."/>
            <person name="Guzman D."/>
            <person name="Roberts R.J."/>
            <person name="DasSarma S."/>
        </authorList>
    </citation>
    <scope>NUCLEOTIDE SEQUENCE [LARGE SCALE GENOMIC DNA]</scope>
    <source>
        <strain evidence="3">BOL6-1</strain>
    </source>
</reference>
<dbReference type="GeneID" id="96156336"/>
<dbReference type="KEGG" id="npl:FGF80_10095"/>
<dbReference type="Proteomes" id="UP000307562">
    <property type="component" value="Chromosome"/>
</dbReference>
<organism evidence="2 3">
    <name type="scientific">Natrinema pallidum</name>
    <dbReference type="NCBI Taxonomy" id="69527"/>
    <lineage>
        <taxon>Archaea</taxon>
        <taxon>Methanobacteriati</taxon>
        <taxon>Methanobacteriota</taxon>
        <taxon>Stenosarchaea group</taxon>
        <taxon>Halobacteria</taxon>
        <taxon>Halobacteriales</taxon>
        <taxon>Natrialbaceae</taxon>
        <taxon>Natrinema</taxon>
    </lineage>
</organism>
<protein>
    <recommendedName>
        <fullName evidence="4">Tail terminator</fullName>
    </recommendedName>
</protein>
<evidence type="ECO:0008006" key="4">
    <source>
        <dbReference type="Google" id="ProtNLM"/>
    </source>
</evidence>
<dbReference type="EMBL" id="CP040637">
    <property type="protein sequence ID" value="QCW03569.1"/>
    <property type="molecule type" value="Genomic_DNA"/>
</dbReference>
<accession>A0A4P9TFS5</accession>
<dbReference type="RefSeq" id="WP_138653753.1">
    <property type="nucleotide sequence ID" value="NZ_CP040637.1"/>
</dbReference>
<feature type="compositionally biased region" description="Basic and acidic residues" evidence="1">
    <location>
        <begin position="131"/>
        <end position="145"/>
    </location>
</feature>
<evidence type="ECO:0000313" key="2">
    <source>
        <dbReference type="EMBL" id="QCW03569.1"/>
    </source>
</evidence>
<proteinExistence type="predicted"/>
<feature type="region of interest" description="Disordered" evidence="1">
    <location>
        <begin position="102"/>
        <end position="145"/>
    </location>
</feature>
<keyword evidence="3" id="KW-1185">Reference proteome</keyword>
<evidence type="ECO:0000256" key="1">
    <source>
        <dbReference type="SAM" id="MobiDB-lite"/>
    </source>
</evidence>
<name>A0A4P9TFS5_9EURY</name>